<name>A0A8H6ZPL5_PLEOS</name>
<protein>
    <recommendedName>
        <fullName evidence="1">F-box domain-containing protein</fullName>
    </recommendedName>
</protein>
<proteinExistence type="predicted"/>
<keyword evidence="3" id="KW-1185">Reference proteome</keyword>
<feature type="domain" description="F-box" evidence="1">
    <location>
        <begin position="40"/>
        <end position="93"/>
    </location>
</feature>
<dbReference type="OrthoDB" id="3252356at2759"/>
<reference evidence="2" key="1">
    <citation type="submission" date="2019-07" db="EMBL/GenBank/DDBJ databases">
        <authorList>
            <person name="Palmer J.M."/>
        </authorList>
    </citation>
    <scope>NUCLEOTIDE SEQUENCE</scope>
    <source>
        <strain evidence="2">PC9</strain>
    </source>
</reference>
<dbReference type="EMBL" id="JACETU010000006">
    <property type="protein sequence ID" value="KAF7426418.1"/>
    <property type="molecule type" value="Genomic_DNA"/>
</dbReference>
<evidence type="ECO:0000313" key="2">
    <source>
        <dbReference type="EMBL" id="KAF7426418.1"/>
    </source>
</evidence>
<accession>A0A8H6ZPL5</accession>
<evidence type="ECO:0000313" key="3">
    <source>
        <dbReference type="Proteomes" id="UP000623687"/>
    </source>
</evidence>
<dbReference type="Gene3D" id="1.20.1280.50">
    <property type="match status" value="1"/>
</dbReference>
<dbReference type="RefSeq" id="XP_036629722.1">
    <property type="nucleotide sequence ID" value="XM_036778294.1"/>
</dbReference>
<sequence>MSNTTTISARLLEYLFIGQLARVRRISRSLALFHRPSTAQRLPAEVLSLIFACATHDSHERSDTLASPLIVSQVCSRWRRIALSTSLLWTAITVTYPYTTTQRQRIDAWLFRSKTQPLDLLLDLRDPAWNWDEDSQSSAGEAMQHVLDLLIPNINRWQHFELLSDTWLPIFIFLERTRDVASVPLLHTLKLSRCNAYFAAKGQTFSPVELRTHIPVFGGTTAGNLRVVSLAGVHVDWSVSALKGLTELEVKYHASDVMPSFTQFKGILAACPDLVKLSVLGWGPRPPLPTRASAGVPGEEEEEEEPVAVHYPPIQLLKLTHFSFGFVDLDYAIDLLSQFSFPRLKNLSIEDVSRTINPSTAQDATRLIEWLGHTPSTHEEALSSNDDILEHPFPLSRIKTLQFNGISALRTAVTYFLSCCASLQSLHLSNAEGSTLLSSLKPQTVEFSAEPAVSIPCPELAELTIDFERVDFDMLSDVITSRSDAGSSSLERIYVEMSEDEGEECGISDMARAVFIAAGIKLLAFSI</sequence>
<dbReference type="GeneID" id="59378604"/>
<organism evidence="2 3">
    <name type="scientific">Pleurotus ostreatus</name>
    <name type="common">Oyster mushroom</name>
    <name type="synonym">White-rot fungus</name>
    <dbReference type="NCBI Taxonomy" id="5322"/>
    <lineage>
        <taxon>Eukaryota</taxon>
        <taxon>Fungi</taxon>
        <taxon>Dikarya</taxon>
        <taxon>Basidiomycota</taxon>
        <taxon>Agaricomycotina</taxon>
        <taxon>Agaricomycetes</taxon>
        <taxon>Agaricomycetidae</taxon>
        <taxon>Agaricales</taxon>
        <taxon>Pleurotineae</taxon>
        <taxon>Pleurotaceae</taxon>
        <taxon>Pleurotus</taxon>
    </lineage>
</organism>
<dbReference type="SUPFAM" id="SSF81383">
    <property type="entry name" value="F-box domain"/>
    <property type="match status" value="1"/>
</dbReference>
<dbReference type="Pfam" id="PF12937">
    <property type="entry name" value="F-box-like"/>
    <property type="match status" value="1"/>
</dbReference>
<dbReference type="Gene3D" id="3.80.10.10">
    <property type="entry name" value="Ribonuclease Inhibitor"/>
    <property type="match status" value="1"/>
</dbReference>
<dbReference type="InterPro" id="IPR001810">
    <property type="entry name" value="F-box_dom"/>
</dbReference>
<comment type="caution">
    <text evidence="2">The sequence shown here is derived from an EMBL/GenBank/DDBJ whole genome shotgun (WGS) entry which is preliminary data.</text>
</comment>
<dbReference type="Proteomes" id="UP000623687">
    <property type="component" value="Unassembled WGS sequence"/>
</dbReference>
<dbReference type="InterPro" id="IPR036047">
    <property type="entry name" value="F-box-like_dom_sf"/>
</dbReference>
<dbReference type="VEuPathDB" id="FungiDB:PC9H_008786"/>
<dbReference type="AlphaFoldDB" id="A0A8H6ZPL5"/>
<dbReference type="InterPro" id="IPR032675">
    <property type="entry name" value="LRR_dom_sf"/>
</dbReference>
<gene>
    <name evidence="2" type="ORF">PC9H_008786</name>
</gene>
<evidence type="ECO:0000259" key="1">
    <source>
        <dbReference type="Pfam" id="PF12937"/>
    </source>
</evidence>
<dbReference type="SUPFAM" id="SSF52047">
    <property type="entry name" value="RNI-like"/>
    <property type="match status" value="1"/>
</dbReference>